<feature type="transmembrane region" description="Helical" evidence="1">
    <location>
        <begin position="6"/>
        <end position="24"/>
    </location>
</feature>
<dbReference type="Proteomes" id="UP000790347">
    <property type="component" value="Unassembled WGS sequence"/>
</dbReference>
<evidence type="ECO:0000313" key="3">
    <source>
        <dbReference type="Proteomes" id="UP000790347"/>
    </source>
</evidence>
<name>A0A922LCA8_DERFA</name>
<keyword evidence="1" id="KW-0472">Membrane</keyword>
<sequence length="69" mass="8017">MTHQPICSGAFVVNFLLMIFDLLYKLTYRHLDVGVVCEKRFDDEDNVGRNFNFVSIVQVYALKTLRAMT</sequence>
<protein>
    <submittedName>
        <fullName evidence="2">Uncharacterized protein</fullName>
    </submittedName>
</protein>
<reference evidence="2" key="2">
    <citation type="journal article" date="2022" name="Res Sq">
        <title>Comparative Genomics Reveals Insights into the Divergent Evolution of Astigmatic Mites and Household Pest Adaptations.</title>
        <authorList>
            <person name="Xiong Q."/>
            <person name="Wan A.T.-Y."/>
            <person name="Liu X.-Y."/>
            <person name="Fung C.S.-H."/>
            <person name="Xiao X."/>
            <person name="Malainual N."/>
            <person name="Hou J."/>
            <person name="Wang L."/>
            <person name="Wang M."/>
            <person name="Yang K."/>
            <person name="Cui Y."/>
            <person name="Leung E."/>
            <person name="Nong W."/>
            <person name="Shin S.-K."/>
            <person name="Au S."/>
            <person name="Jeong K.Y."/>
            <person name="Chew F.T."/>
            <person name="Hui J."/>
            <person name="Leung T.F."/>
            <person name="Tungtrongchitr A."/>
            <person name="Zhong N."/>
            <person name="Liu Z."/>
            <person name="Tsui S."/>
        </authorList>
    </citation>
    <scope>NUCLEOTIDE SEQUENCE</scope>
    <source>
        <strain evidence="2">Derf</strain>
        <tissue evidence="2">Whole organism</tissue>
    </source>
</reference>
<accession>A0A922LCA8</accession>
<proteinExistence type="predicted"/>
<evidence type="ECO:0000256" key="1">
    <source>
        <dbReference type="SAM" id="Phobius"/>
    </source>
</evidence>
<keyword evidence="1" id="KW-1133">Transmembrane helix</keyword>
<reference evidence="2" key="1">
    <citation type="submission" date="2013-05" db="EMBL/GenBank/DDBJ databases">
        <authorList>
            <person name="Yim A.K.Y."/>
            <person name="Chan T.F."/>
            <person name="Ji K.M."/>
            <person name="Liu X.Y."/>
            <person name="Zhou J.W."/>
            <person name="Li R.Q."/>
            <person name="Yang K.Y."/>
            <person name="Li J."/>
            <person name="Li M."/>
            <person name="Law P.T.W."/>
            <person name="Wu Y.L."/>
            <person name="Cai Z.L."/>
            <person name="Qin H."/>
            <person name="Bao Y."/>
            <person name="Leung R.K.K."/>
            <person name="Ng P.K.S."/>
            <person name="Zou J."/>
            <person name="Zhong X.J."/>
            <person name="Ran P.X."/>
            <person name="Zhong N.S."/>
            <person name="Liu Z.G."/>
            <person name="Tsui S.K.W."/>
        </authorList>
    </citation>
    <scope>NUCLEOTIDE SEQUENCE</scope>
    <source>
        <strain evidence="2">Derf</strain>
        <tissue evidence="2">Whole organism</tissue>
    </source>
</reference>
<keyword evidence="1" id="KW-0812">Transmembrane</keyword>
<evidence type="ECO:0000313" key="2">
    <source>
        <dbReference type="EMBL" id="KAH9529062.1"/>
    </source>
</evidence>
<organism evidence="2 3">
    <name type="scientific">Dermatophagoides farinae</name>
    <name type="common">American house dust mite</name>
    <dbReference type="NCBI Taxonomy" id="6954"/>
    <lineage>
        <taxon>Eukaryota</taxon>
        <taxon>Metazoa</taxon>
        <taxon>Ecdysozoa</taxon>
        <taxon>Arthropoda</taxon>
        <taxon>Chelicerata</taxon>
        <taxon>Arachnida</taxon>
        <taxon>Acari</taxon>
        <taxon>Acariformes</taxon>
        <taxon>Sarcoptiformes</taxon>
        <taxon>Astigmata</taxon>
        <taxon>Psoroptidia</taxon>
        <taxon>Analgoidea</taxon>
        <taxon>Pyroglyphidae</taxon>
        <taxon>Dermatophagoidinae</taxon>
        <taxon>Dermatophagoides</taxon>
    </lineage>
</organism>
<keyword evidence="3" id="KW-1185">Reference proteome</keyword>
<dbReference type="AlphaFoldDB" id="A0A922LCA8"/>
<comment type="caution">
    <text evidence="2">The sequence shown here is derived from an EMBL/GenBank/DDBJ whole genome shotgun (WGS) entry which is preliminary data.</text>
</comment>
<gene>
    <name evidence="2" type="ORF">DERF_002971</name>
</gene>
<dbReference type="EMBL" id="ASGP02000001">
    <property type="protein sequence ID" value="KAH9529062.1"/>
    <property type="molecule type" value="Genomic_DNA"/>
</dbReference>